<dbReference type="GO" id="GO:0016757">
    <property type="term" value="F:glycosyltransferase activity"/>
    <property type="evidence" value="ECO:0007669"/>
    <property type="project" value="InterPro"/>
</dbReference>
<dbReference type="EMBL" id="JGZQ01000011">
    <property type="protein sequence ID" value="KFI95444.1"/>
    <property type="molecule type" value="Genomic_DNA"/>
</dbReference>
<accession>A0A087DIU4</accession>
<dbReference type="RefSeq" id="WP_033500368.1">
    <property type="nucleotide sequence ID" value="NZ_JDUX01000020.1"/>
</dbReference>
<organism evidence="1 2">
    <name type="scientific">Bifidobacterium adolescentis JCM 15918</name>
    <dbReference type="NCBI Taxonomy" id="1437612"/>
    <lineage>
        <taxon>Bacteria</taxon>
        <taxon>Bacillati</taxon>
        <taxon>Actinomycetota</taxon>
        <taxon>Actinomycetes</taxon>
        <taxon>Bifidobacteriales</taxon>
        <taxon>Bifidobacteriaceae</taxon>
        <taxon>Bifidobacterium</taxon>
    </lineage>
</organism>
<dbReference type="SUPFAM" id="SSF53448">
    <property type="entry name" value="Nucleotide-diphospho-sugar transferases"/>
    <property type="match status" value="1"/>
</dbReference>
<dbReference type="InterPro" id="IPR008441">
    <property type="entry name" value="AfumC-like_glycosyl_Trfase"/>
</dbReference>
<reference evidence="1 2" key="1">
    <citation type="submission" date="2014-03" db="EMBL/GenBank/DDBJ databases">
        <title>Genomics of Bifidobacteria.</title>
        <authorList>
            <person name="Ventura M."/>
            <person name="Milani C."/>
            <person name="Lugli G.A."/>
        </authorList>
    </citation>
    <scope>NUCLEOTIDE SEQUENCE [LARGE SCALE GENOMIC DNA]</scope>
    <source>
        <strain evidence="2">JCM 15918</strain>
    </source>
</reference>
<dbReference type="Gene3D" id="3.90.550.20">
    <property type="match status" value="1"/>
</dbReference>
<protein>
    <submittedName>
        <fullName evidence="1">Putative glycosyltransferase</fullName>
    </submittedName>
</protein>
<keyword evidence="1" id="KW-0808">Transferase</keyword>
<sequence>MTKKHNNLGRIVHRASEEMYATQKIAEVASWPEAINTFRAKLDIQVMNHNGYKESDAVKKRLLRKHETVLKYLENKFGDFYAAYDYRAPLPEVDPALENKIWMCWWQGLDNAPEIVKACIDSVRRNAGNREVIIITEENVSKYIVFPDWILEKVKKGIITKTNLSDLLRLSLLASYGGIWLDSTFFCTGTLDKAVYNAPMFSIKRPDYLHASVAGGMFAGYSLGCDLTHRRVFATIRDFFLNYWQKSNYMIDYLLVDYLTVLAQRYDSYIDQAFKQIKPNNPMCDELFKILDEPYDALKWKMLTKDTDLFKLTWKQQFKTSSNQQETFFGKIFKQ</sequence>
<evidence type="ECO:0000313" key="1">
    <source>
        <dbReference type="EMBL" id="KFI95444.1"/>
    </source>
</evidence>
<gene>
    <name evidence="1" type="ORF">BSTER_1928</name>
</gene>
<evidence type="ECO:0000313" key="2">
    <source>
        <dbReference type="Proteomes" id="UP000029091"/>
    </source>
</evidence>
<proteinExistence type="predicted"/>
<comment type="caution">
    <text evidence="1">The sequence shown here is derived from an EMBL/GenBank/DDBJ whole genome shotgun (WGS) entry which is preliminary data.</text>
</comment>
<dbReference type="AlphaFoldDB" id="A0A087DIU4"/>
<dbReference type="Pfam" id="PF05704">
    <property type="entry name" value="Caps_synth"/>
    <property type="match status" value="1"/>
</dbReference>
<dbReference type="Proteomes" id="UP000029091">
    <property type="component" value="Unassembled WGS sequence"/>
</dbReference>
<dbReference type="InterPro" id="IPR029044">
    <property type="entry name" value="Nucleotide-diphossugar_trans"/>
</dbReference>
<name>A0A087DIU4_BIFAD</name>